<dbReference type="Gene3D" id="3.50.50.60">
    <property type="entry name" value="FAD/NAD(P)-binding domain"/>
    <property type="match status" value="1"/>
</dbReference>
<dbReference type="AlphaFoldDB" id="A0A934UVV3"/>
<evidence type="ECO:0000256" key="2">
    <source>
        <dbReference type="ARBA" id="ARBA00023027"/>
    </source>
</evidence>
<keyword evidence="5" id="KW-1185">Reference proteome</keyword>
<keyword evidence="1" id="KW-0560">Oxidoreductase</keyword>
<dbReference type="PANTHER" id="PTHR43476:SF4">
    <property type="entry name" value="BLR0106 PROTEIN"/>
    <property type="match status" value="1"/>
</dbReference>
<dbReference type="Gene3D" id="3.30.9.20">
    <property type="match status" value="1"/>
</dbReference>
<evidence type="ECO:0000313" key="5">
    <source>
        <dbReference type="Proteomes" id="UP000608530"/>
    </source>
</evidence>
<keyword evidence="2" id="KW-0520">NAD</keyword>
<feature type="domain" description="FAD-binding" evidence="3">
    <location>
        <begin position="134"/>
        <end position="309"/>
    </location>
</feature>
<comment type="caution">
    <text evidence="4">The sequence shown here is derived from an EMBL/GenBank/DDBJ whole genome shotgun (WGS) entry which is preliminary data.</text>
</comment>
<protein>
    <submittedName>
        <fullName evidence="4">FAD-dependent monooxygenase</fullName>
    </submittedName>
</protein>
<name>A0A934UVV3_9MICO</name>
<dbReference type="SUPFAM" id="SSF51905">
    <property type="entry name" value="FAD/NAD(P)-binding domain"/>
    <property type="match status" value="1"/>
</dbReference>
<evidence type="ECO:0000259" key="3">
    <source>
        <dbReference type="Pfam" id="PF01494"/>
    </source>
</evidence>
<evidence type="ECO:0000313" key="4">
    <source>
        <dbReference type="EMBL" id="MBK0420305.1"/>
    </source>
</evidence>
<gene>
    <name evidence="4" type="ORF">JD276_14825</name>
</gene>
<dbReference type="InterPro" id="IPR050631">
    <property type="entry name" value="PheA/TfdB_FAD_monoxygenase"/>
</dbReference>
<dbReference type="EMBL" id="JAEHOH010000025">
    <property type="protein sequence ID" value="MBK0420305.1"/>
    <property type="molecule type" value="Genomic_DNA"/>
</dbReference>
<dbReference type="InterPro" id="IPR036188">
    <property type="entry name" value="FAD/NAD-bd_sf"/>
</dbReference>
<sequence length="502" mass="55284">MSKRIAVVGGGPGGLFFATLMKKRRPEWEITLFERNQADDAFGFGVVFSDATLRRIEAADPVLTDALAAHGKHWEVIDVVAKGETHSFGGNGMAAIHRRTLLRELQAKAAAAGVDMRFGEFVPTPDRLGDYDVIVAGDGANSAFRTAVGDDVLGHTVEQAAAKFIWFGTDRMFDGLTFLHRRNEHGNFAVHAYPISADVSTFIVETDEDTWRAAGLDEFDATQPPGPSDEKTRAYITALFAEELRGGRLLTNNSRWGSFRTRRTERWHAGNIVFLGDAVHTAHFSVGSGTKMAMEDAIALADGLAAHPDDLEAAFAEYERVAQPQVARVQNAARPSLRWWEHFGEYYRALEPWQFAFHFFSRSIPLQKIRLRDQRFAEAVEAEWTARNGAEVLDTPIELGSQRLPGRLLSWGAEDELVHASGEHLDATRARVVDLDVEERAAETADAELVILTGGDEDERIFESERLSLSGDLPVIIELVDGTADQAATLVLSGRADAVVSR</sequence>
<dbReference type="GO" id="GO:0004497">
    <property type="term" value="F:monooxygenase activity"/>
    <property type="evidence" value="ECO:0007669"/>
    <property type="project" value="UniProtKB-KW"/>
</dbReference>
<dbReference type="PRINTS" id="PR00420">
    <property type="entry name" value="RNGMNOXGNASE"/>
</dbReference>
<reference evidence="4" key="1">
    <citation type="submission" date="2020-12" db="EMBL/GenBank/DDBJ databases">
        <title>Leucobacter sp. CAS1, isolated from Chromium sludge.</title>
        <authorList>
            <person name="Xu Z."/>
        </authorList>
    </citation>
    <scope>NUCLEOTIDE SEQUENCE</scope>
    <source>
        <strain evidence="4">CSA1</strain>
    </source>
</reference>
<organism evidence="4 5">
    <name type="scientific">Leucobacter chromiisoli</name>
    <dbReference type="NCBI Taxonomy" id="2796471"/>
    <lineage>
        <taxon>Bacteria</taxon>
        <taxon>Bacillati</taxon>
        <taxon>Actinomycetota</taxon>
        <taxon>Actinomycetes</taxon>
        <taxon>Micrococcales</taxon>
        <taxon>Microbacteriaceae</taxon>
        <taxon>Leucobacter</taxon>
    </lineage>
</organism>
<dbReference type="PANTHER" id="PTHR43476">
    <property type="entry name" value="3-(3-HYDROXY-PHENYL)PROPIONATE/3-HYDROXYCINNAMIC ACID HYDROXYLASE"/>
    <property type="match status" value="1"/>
</dbReference>
<keyword evidence="4" id="KW-0503">Monooxygenase</keyword>
<dbReference type="RefSeq" id="WP_200116445.1">
    <property type="nucleotide sequence ID" value="NZ_JAEHOH010000025.1"/>
</dbReference>
<evidence type="ECO:0000256" key="1">
    <source>
        <dbReference type="ARBA" id="ARBA00023002"/>
    </source>
</evidence>
<dbReference type="Pfam" id="PF01494">
    <property type="entry name" value="FAD_binding_3"/>
    <property type="match status" value="1"/>
</dbReference>
<dbReference type="Proteomes" id="UP000608530">
    <property type="component" value="Unassembled WGS sequence"/>
</dbReference>
<proteinExistence type="predicted"/>
<accession>A0A934UVV3</accession>
<dbReference type="InterPro" id="IPR002938">
    <property type="entry name" value="FAD-bd"/>
</dbReference>
<dbReference type="GO" id="GO:0071949">
    <property type="term" value="F:FAD binding"/>
    <property type="evidence" value="ECO:0007669"/>
    <property type="project" value="InterPro"/>
</dbReference>